<accession>A0A2N9VT19</accession>
<dbReference type="AlphaFoldDB" id="A0A2N9VT19"/>
<feature type="domain" description="Transposase DDE" evidence="1">
    <location>
        <begin position="35"/>
        <end position="108"/>
    </location>
</feature>
<evidence type="ECO:0000313" key="3">
    <source>
        <dbReference type="Proteomes" id="UP000232163"/>
    </source>
</evidence>
<keyword evidence="3" id="KW-1185">Reference proteome</keyword>
<reference evidence="2 3" key="1">
    <citation type="journal article" date="2017" name="Int J Environ Stud">
        <title>Does the Miocene-Pliocene relict legume Oxytropis triphylla form nitrogen-fixing nodules with a combination of bacterial strains?</title>
        <authorList>
            <person name="Safronova V."/>
            <person name="Belimov A."/>
            <person name="Sazanova A."/>
            <person name="Kuznetsova I."/>
            <person name="Popova J."/>
            <person name="Andronov E."/>
            <person name="Verkhozina A."/>
            <person name="Tikhonovich I."/>
        </authorList>
    </citation>
    <scope>NUCLEOTIDE SEQUENCE [LARGE SCALE GENOMIC DNA]</scope>
    <source>
        <strain evidence="2 3">Tri-38</strain>
    </source>
</reference>
<dbReference type="InterPro" id="IPR025668">
    <property type="entry name" value="Tnp_DDE_dom"/>
</dbReference>
<evidence type="ECO:0000313" key="2">
    <source>
        <dbReference type="EMBL" id="PIO42637.1"/>
    </source>
</evidence>
<organism evidence="2 3">
    <name type="scientific">Phyllobacterium zundukense</name>
    <dbReference type="NCBI Taxonomy" id="1867719"/>
    <lineage>
        <taxon>Bacteria</taxon>
        <taxon>Pseudomonadati</taxon>
        <taxon>Pseudomonadota</taxon>
        <taxon>Alphaproteobacteria</taxon>
        <taxon>Hyphomicrobiales</taxon>
        <taxon>Phyllobacteriaceae</taxon>
        <taxon>Phyllobacterium</taxon>
    </lineage>
</organism>
<evidence type="ECO:0000259" key="1">
    <source>
        <dbReference type="Pfam" id="PF13737"/>
    </source>
</evidence>
<dbReference type="Pfam" id="PF13737">
    <property type="entry name" value="DDE_Tnp_1_5"/>
    <property type="match status" value="1"/>
</dbReference>
<protein>
    <recommendedName>
        <fullName evidence="1">Transposase DDE domain-containing protein</fullName>
    </recommendedName>
</protein>
<dbReference type="EMBL" id="MZMT01000051">
    <property type="protein sequence ID" value="PIO42637.1"/>
    <property type="molecule type" value="Genomic_DNA"/>
</dbReference>
<gene>
    <name evidence="2" type="ORF">B5P45_22365</name>
</gene>
<proteinExistence type="predicted"/>
<comment type="caution">
    <text evidence="2">The sequence shown here is derived from an EMBL/GenBank/DDBJ whole genome shotgun (WGS) entry which is preliminary data.</text>
</comment>
<sequence>MLFMPFKYNSARRYRIPKMKYKVTNWSEYEAGLRQRGSVTFWLSDEALAAWHAPKRKTRGGQPRYSDLAIEASLKSGLVFDLPLRQIEGFLLSVFKRMGVKLPIPDHNDVEPTIWSVATSKEHA</sequence>
<name>A0A2N9VT19_9HYPH</name>
<dbReference type="Proteomes" id="UP000232163">
    <property type="component" value="Unassembled WGS sequence"/>
</dbReference>